<accession>A0A7X0HLA9</accession>
<comment type="caution">
    <text evidence="2">The sequence shown here is derived from an EMBL/GenBank/DDBJ whole genome shotgun (WGS) entry which is preliminary data.</text>
</comment>
<protein>
    <submittedName>
        <fullName evidence="2">Uncharacterized protein</fullName>
    </submittedName>
</protein>
<evidence type="ECO:0000313" key="3">
    <source>
        <dbReference type="Proteomes" id="UP000540423"/>
    </source>
</evidence>
<dbReference type="AlphaFoldDB" id="A0A7X0HLA9"/>
<feature type="compositionally biased region" description="Low complexity" evidence="1">
    <location>
        <begin position="52"/>
        <end position="71"/>
    </location>
</feature>
<evidence type="ECO:0000256" key="1">
    <source>
        <dbReference type="SAM" id="MobiDB-lite"/>
    </source>
</evidence>
<feature type="compositionally biased region" description="Polar residues" evidence="1">
    <location>
        <begin position="39"/>
        <end position="49"/>
    </location>
</feature>
<feature type="region of interest" description="Disordered" evidence="1">
    <location>
        <begin position="19"/>
        <end position="71"/>
    </location>
</feature>
<organism evidence="2 3">
    <name type="scientific">Streptomyces candidus</name>
    <dbReference type="NCBI Taxonomy" id="67283"/>
    <lineage>
        <taxon>Bacteria</taxon>
        <taxon>Bacillati</taxon>
        <taxon>Actinomycetota</taxon>
        <taxon>Actinomycetes</taxon>
        <taxon>Kitasatosporales</taxon>
        <taxon>Streptomycetaceae</taxon>
        <taxon>Streptomyces</taxon>
    </lineage>
</organism>
<evidence type="ECO:0000313" key="2">
    <source>
        <dbReference type="EMBL" id="MBB6439646.1"/>
    </source>
</evidence>
<name>A0A7X0HLA9_9ACTN</name>
<keyword evidence="3" id="KW-1185">Reference proteome</keyword>
<dbReference type="Proteomes" id="UP000540423">
    <property type="component" value="Unassembled WGS sequence"/>
</dbReference>
<sequence>MTVRRFHAAACSRSAVCSSARRLPRRASSDSPRTGEGSRISSTSISNPARISRSITSDSPSSESHVPYVPSGSSVMVASSASWPSMPRCGRAAARMRGVAVR</sequence>
<proteinExistence type="predicted"/>
<dbReference type="EMBL" id="JACHEM010000025">
    <property type="protein sequence ID" value="MBB6439646.1"/>
    <property type="molecule type" value="Genomic_DNA"/>
</dbReference>
<reference evidence="2 3" key="1">
    <citation type="submission" date="2020-08" db="EMBL/GenBank/DDBJ databases">
        <title>Genomic Encyclopedia of Type Strains, Phase IV (KMG-IV): sequencing the most valuable type-strain genomes for metagenomic binning, comparative biology and taxonomic classification.</title>
        <authorList>
            <person name="Goeker M."/>
        </authorList>
    </citation>
    <scope>NUCLEOTIDE SEQUENCE [LARGE SCALE GENOMIC DNA]</scope>
    <source>
        <strain evidence="2 3">DSM 40141</strain>
    </source>
</reference>
<gene>
    <name evidence="2" type="ORF">HNQ79_006158</name>
</gene>